<dbReference type="GO" id="GO:0008422">
    <property type="term" value="F:beta-glucosidase activity"/>
    <property type="evidence" value="ECO:0007669"/>
    <property type="project" value="TreeGrafter"/>
</dbReference>
<dbReference type="SUPFAM" id="SSF49785">
    <property type="entry name" value="Galactose-binding domain-like"/>
    <property type="match status" value="1"/>
</dbReference>
<feature type="domain" description="CBM-cenC" evidence="6">
    <location>
        <begin position="346"/>
        <end position="472"/>
    </location>
</feature>
<dbReference type="Pfam" id="PF00150">
    <property type="entry name" value="Cellulase"/>
    <property type="match status" value="1"/>
</dbReference>
<dbReference type="InterPro" id="IPR001547">
    <property type="entry name" value="Glyco_hydro_5"/>
</dbReference>
<dbReference type="InterPro" id="IPR050386">
    <property type="entry name" value="Glycosyl_hydrolase_5"/>
</dbReference>
<dbReference type="InterPro" id="IPR008979">
    <property type="entry name" value="Galactose-bd-like_sf"/>
</dbReference>
<keyword evidence="1" id="KW-0732">Signal</keyword>
<evidence type="ECO:0000256" key="2">
    <source>
        <dbReference type="ARBA" id="ARBA00022801"/>
    </source>
</evidence>
<evidence type="ECO:0000256" key="4">
    <source>
        <dbReference type="RuleBase" id="RU361153"/>
    </source>
</evidence>
<keyword evidence="3 4" id="KW-0326">Glycosidase</keyword>
<dbReference type="Gene3D" id="2.60.120.260">
    <property type="entry name" value="Galactose-binding domain-like"/>
    <property type="match status" value="1"/>
</dbReference>
<name>A0A6C0RGN6_9BACT</name>
<comment type="similarity">
    <text evidence="4">Belongs to the glycosyl hydrolase 5 (cellulase A) family.</text>
</comment>
<proteinExistence type="inferred from homology"/>
<gene>
    <name evidence="8" type="ORF">G0Q07_13620</name>
</gene>
<dbReference type="AlphaFoldDB" id="A0A6C0RGN6"/>
<dbReference type="Pfam" id="PF18962">
    <property type="entry name" value="Por_Secre_tail"/>
    <property type="match status" value="1"/>
</dbReference>
<feature type="domain" description="Glycoside hydrolase family 5" evidence="5">
    <location>
        <begin position="45"/>
        <end position="310"/>
    </location>
</feature>
<dbReference type="Gene3D" id="3.20.20.80">
    <property type="entry name" value="Glycosidases"/>
    <property type="match status" value="1"/>
</dbReference>
<accession>A0A6C0RGN6</accession>
<dbReference type="InterPro" id="IPR017853">
    <property type="entry name" value="GH"/>
</dbReference>
<dbReference type="GO" id="GO:0009251">
    <property type="term" value="P:glucan catabolic process"/>
    <property type="evidence" value="ECO:0007669"/>
    <property type="project" value="TreeGrafter"/>
</dbReference>
<keyword evidence="2 4" id="KW-0378">Hydrolase</keyword>
<reference evidence="8 9" key="1">
    <citation type="submission" date="2020-02" db="EMBL/GenBank/DDBJ databases">
        <title>Genome sequencing for Draconibacterium sp. strain M1.</title>
        <authorList>
            <person name="Park S.-J."/>
        </authorList>
    </citation>
    <scope>NUCLEOTIDE SEQUENCE [LARGE SCALE GENOMIC DNA]</scope>
    <source>
        <strain evidence="8 9">M1</strain>
    </source>
</reference>
<dbReference type="RefSeq" id="WP_163346965.1">
    <property type="nucleotide sequence ID" value="NZ_CP048409.1"/>
</dbReference>
<evidence type="ECO:0000259" key="7">
    <source>
        <dbReference type="Pfam" id="PF18962"/>
    </source>
</evidence>
<feature type="domain" description="Secretion system C-terminal sorting" evidence="7">
    <location>
        <begin position="504"/>
        <end position="572"/>
    </location>
</feature>
<sequence length="574" mass="65202">MKILFSVFLLVSSLLLSGQTREKAFEINAQLGRGINFGNMFEAPSETAWGNPWKPEYPKIIADLGFNHVRIPVRWEPEERSAATEPFTITPEFLNRIKEVVDSCLNTGLYAIINMHHHEELFENPDGQKERFLTQWKQISEYFADYPDSLLFEILNEPHGNLDATKWNTFFADALSTIREDNPDRVVLIGTAEYGGLGGLSKLELHDDDNIIVTVHYYNPFSFTHQGAEWSNGTDAWLGTEWTDTETEREIVQDEFAPLKAWEQQKNIPVHVGEFGSYSKADMDSRERWTTYIARFIESQGWSWTYWEFSAGFGIYNPDDDSYNNRLIDALLNNEMSEPAVYVGTAIYSSQFDQTINDWSLSTNNGAGATLIQSSGNLAVDITTAGSEGWHIQLAKNNVALEAGKKYRLTFKAKSVDDRTATSYVGMNVSPWSSYSGYSGFSLTDTFRVYSTVFDMTTTDNYARIVFDLGTNASDITIEYITLESVEIQFPTSVESVKILKSKIYPNPTYNQLFIDNQDDFQQLQLKTIDGQTIQQTQLANHLNEITVDKLSSGIYFVTLSNQVLQQTFKIIKK</sequence>
<dbReference type="PANTHER" id="PTHR31297">
    <property type="entry name" value="GLUCAN ENDO-1,6-BETA-GLUCOSIDASE B"/>
    <property type="match status" value="1"/>
</dbReference>
<dbReference type="Pfam" id="PF02018">
    <property type="entry name" value="CBM_4_9"/>
    <property type="match status" value="1"/>
</dbReference>
<dbReference type="PANTHER" id="PTHR31297:SF17">
    <property type="entry name" value="ENDOGLUCANASE"/>
    <property type="match status" value="1"/>
</dbReference>
<dbReference type="InterPro" id="IPR003305">
    <property type="entry name" value="CenC_carb-bd"/>
</dbReference>
<dbReference type="KEGG" id="drc:G0Q07_13620"/>
<dbReference type="EMBL" id="CP048409">
    <property type="protein sequence ID" value="QIA08693.1"/>
    <property type="molecule type" value="Genomic_DNA"/>
</dbReference>
<organism evidence="8 9">
    <name type="scientific">Draconibacterium halophilum</name>
    <dbReference type="NCBI Taxonomy" id="2706887"/>
    <lineage>
        <taxon>Bacteria</taxon>
        <taxon>Pseudomonadati</taxon>
        <taxon>Bacteroidota</taxon>
        <taxon>Bacteroidia</taxon>
        <taxon>Marinilabiliales</taxon>
        <taxon>Prolixibacteraceae</taxon>
        <taxon>Draconibacterium</taxon>
    </lineage>
</organism>
<keyword evidence="9" id="KW-1185">Reference proteome</keyword>
<dbReference type="SUPFAM" id="SSF51445">
    <property type="entry name" value="(Trans)glycosidases"/>
    <property type="match status" value="1"/>
</dbReference>
<dbReference type="GO" id="GO:0005576">
    <property type="term" value="C:extracellular region"/>
    <property type="evidence" value="ECO:0007669"/>
    <property type="project" value="TreeGrafter"/>
</dbReference>
<dbReference type="GO" id="GO:0009986">
    <property type="term" value="C:cell surface"/>
    <property type="evidence" value="ECO:0007669"/>
    <property type="project" value="TreeGrafter"/>
</dbReference>
<evidence type="ECO:0000259" key="6">
    <source>
        <dbReference type="Pfam" id="PF02018"/>
    </source>
</evidence>
<dbReference type="InterPro" id="IPR026444">
    <property type="entry name" value="Secre_tail"/>
</dbReference>
<protein>
    <submittedName>
        <fullName evidence="8">Cellulase family glycosylhydrolase</fullName>
    </submittedName>
</protein>
<evidence type="ECO:0000259" key="5">
    <source>
        <dbReference type="Pfam" id="PF00150"/>
    </source>
</evidence>
<evidence type="ECO:0000256" key="1">
    <source>
        <dbReference type="ARBA" id="ARBA00022729"/>
    </source>
</evidence>
<dbReference type="PROSITE" id="PS00659">
    <property type="entry name" value="GLYCOSYL_HYDROL_F5"/>
    <property type="match status" value="1"/>
</dbReference>
<evidence type="ECO:0000256" key="3">
    <source>
        <dbReference type="ARBA" id="ARBA00023295"/>
    </source>
</evidence>
<evidence type="ECO:0000313" key="8">
    <source>
        <dbReference type="EMBL" id="QIA08693.1"/>
    </source>
</evidence>
<dbReference type="InterPro" id="IPR018087">
    <property type="entry name" value="Glyco_hydro_5_CS"/>
</dbReference>
<dbReference type="NCBIfam" id="TIGR04183">
    <property type="entry name" value="Por_Secre_tail"/>
    <property type="match status" value="1"/>
</dbReference>
<dbReference type="Proteomes" id="UP000474630">
    <property type="component" value="Chromosome"/>
</dbReference>
<evidence type="ECO:0000313" key="9">
    <source>
        <dbReference type="Proteomes" id="UP000474630"/>
    </source>
</evidence>